<name>A0A235BYI2_UNCW3</name>
<gene>
    <name evidence="1" type="ORF">CH333_01240</name>
</gene>
<evidence type="ECO:0000313" key="2">
    <source>
        <dbReference type="Proteomes" id="UP000215215"/>
    </source>
</evidence>
<accession>A0A235BYI2</accession>
<dbReference type="Gene3D" id="3.20.20.80">
    <property type="entry name" value="Glycosidases"/>
    <property type="match status" value="1"/>
</dbReference>
<organism evidence="1 2">
    <name type="scientific">candidate division WOR-3 bacterium JGI_Cruoil_03_44_89</name>
    <dbReference type="NCBI Taxonomy" id="1973748"/>
    <lineage>
        <taxon>Bacteria</taxon>
        <taxon>Bacteria division WOR-3</taxon>
    </lineage>
</organism>
<dbReference type="AlphaFoldDB" id="A0A235BYI2"/>
<proteinExistence type="predicted"/>
<dbReference type="Proteomes" id="UP000215215">
    <property type="component" value="Unassembled WGS sequence"/>
</dbReference>
<sequence>MKTGISYFGNRNPKWVKKDMVDIVEHNCNFVLHTFSEYDRIFYKDTMKEIMHISHKLGLDVYVDPWGVGGVFGGEALSHIISNTDIHQVDSNGNRLPACCINNPGFIEFIHQWIEDAKYIGGDVLFWDEPHFYSVKNGWACRCGYCREEFKRKYGHNMPDDIDDEVVEFRENSIVGFLQKVTGYGKRLGMKSAVCLLPEESSKPNVKDWAKIAGMESVDIIATDPYRYHESDFEERVRTYANRIFRMAKNFGKEGQMWVQCFSIRKGDEWKVKRAVKIIFGEGIRNIGAWSYDGTSYMSYIKCDNPKKVWGKLKEGYRVCT</sequence>
<dbReference type="EMBL" id="NOZQ01000024">
    <property type="protein sequence ID" value="OYD17321.1"/>
    <property type="molecule type" value="Genomic_DNA"/>
</dbReference>
<reference evidence="1 2" key="1">
    <citation type="submission" date="2017-07" db="EMBL/GenBank/DDBJ databases">
        <title>Recovery of genomes from metagenomes via a dereplication, aggregation, and scoring strategy.</title>
        <authorList>
            <person name="Sieber C.M."/>
            <person name="Probst A.J."/>
            <person name="Sharrar A."/>
            <person name="Thomas B.C."/>
            <person name="Hess M."/>
            <person name="Tringe S.G."/>
            <person name="Banfield J.F."/>
        </authorList>
    </citation>
    <scope>NUCLEOTIDE SEQUENCE [LARGE SCALE GENOMIC DNA]</scope>
    <source>
        <strain evidence="1">JGI_Cruoil_03_44_89</strain>
    </source>
</reference>
<evidence type="ECO:0000313" key="1">
    <source>
        <dbReference type="EMBL" id="OYD17321.1"/>
    </source>
</evidence>
<comment type="caution">
    <text evidence="1">The sequence shown here is derived from an EMBL/GenBank/DDBJ whole genome shotgun (WGS) entry which is preliminary data.</text>
</comment>
<evidence type="ECO:0008006" key="3">
    <source>
        <dbReference type="Google" id="ProtNLM"/>
    </source>
</evidence>
<protein>
    <recommendedName>
        <fullName evidence="3">DUF4015 domain-containing protein</fullName>
    </recommendedName>
</protein>